<evidence type="ECO:0000313" key="4">
    <source>
        <dbReference type="Proteomes" id="UP000194161"/>
    </source>
</evidence>
<name>A0A1W6Z6U3_9BORD</name>
<gene>
    <name evidence="3" type="ORF">CAL15_00985</name>
</gene>
<dbReference type="InterPro" id="IPR029062">
    <property type="entry name" value="Class_I_gatase-like"/>
</dbReference>
<dbReference type="PANTHER" id="PTHR42733:SF12">
    <property type="entry name" value="PROTEINASE"/>
    <property type="match status" value="1"/>
</dbReference>
<dbReference type="STRING" id="463040.CAL15_00985"/>
<dbReference type="KEGG" id="bgm:CAL15_00985"/>
<dbReference type="EMBL" id="CP021111">
    <property type="protein sequence ID" value="ARP93079.1"/>
    <property type="molecule type" value="Genomic_DNA"/>
</dbReference>
<dbReference type="Pfam" id="PF01965">
    <property type="entry name" value="DJ-1_PfpI"/>
    <property type="match status" value="1"/>
</dbReference>
<dbReference type="InterPro" id="IPR006286">
    <property type="entry name" value="C56_PfpI-like"/>
</dbReference>
<sequence>MTKLDNVRVLMIATDGYEEAELFAPREALLQAGAQVVLASVDTQPIVGVVYDAATGKSPESKQSITPDMTLGDVDTAQFDAIVLPGGLVNPDKMRMQPKAIEIVAAFADQGKPVAAICHAPWLLIEADLLRGRRATGWYSVRKDMENAGAVVVDEAVVVDGNIITSRMPDDIPAFNAAVIAALAG</sequence>
<dbReference type="InterPro" id="IPR002818">
    <property type="entry name" value="DJ-1/PfpI"/>
</dbReference>
<proteinExistence type="inferred from homology"/>
<organism evidence="3 4">
    <name type="scientific">Bordetella genomosp. 13</name>
    <dbReference type="NCBI Taxonomy" id="463040"/>
    <lineage>
        <taxon>Bacteria</taxon>
        <taxon>Pseudomonadati</taxon>
        <taxon>Pseudomonadota</taxon>
        <taxon>Betaproteobacteria</taxon>
        <taxon>Burkholderiales</taxon>
        <taxon>Alcaligenaceae</taxon>
        <taxon>Bordetella</taxon>
    </lineage>
</organism>
<feature type="domain" description="DJ-1/PfpI" evidence="2">
    <location>
        <begin position="8"/>
        <end position="181"/>
    </location>
</feature>
<dbReference type="AlphaFoldDB" id="A0A1W6Z6U3"/>
<dbReference type="SUPFAM" id="SSF52317">
    <property type="entry name" value="Class I glutamine amidotransferase-like"/>
    <property type="match status" value="1"/>
</dbReference>
<dbReference type="OrthoDB" id="9792284at2"/>
<dbReference type="Proteomes" id="UP000194161">
    <property type="component" value="Chromosome"/>
</dbReference>
<evidence type="ECO:0000259" key="2">
    <source>
        <dbReference type="Pfam" id="PF01965"/>
    </source>
</evidence>
<dbReference type="RefSeq" id="WP_086076916.1">
    <property type="nucleotide sequence ID" value="NZ_CP021111.1"/>
</dbReference>
<reference evidence="3 4" key="1">
    <citation type="submission" date="2017-05" db="EMBL/GenBank/DDBJ databases">
        <title>Complete and WGS of Bordetella genogroups.</title>
        <authorList>
            <person name="Spilker T."/>
            <person name="LiPuma J."/>
        </authorList>
    </citation>
    <scope>NUCLEOTIDE SEQUENCE [LARGE SCALE GENOMIC DNA]</scope>
    <source>
        <strain evidence="3 4">AU7206</strain>
    </source>
</reference>
<dbReference type="PROSITE" id="PS51276">
    <property type="entry name" value="PEPTIDASE_C56_PFPI"/>
    <property type="match status" value="1"/>
</dbReference>
<dbReference type="CDD" id="cd03134">
    <property type="entry name" value="GATase1_PfpI_like"/>
    <property type="match status" value="1"/>
</dbReference>
<accession>A0A1W6Z6U3</accession>
<evidence type="ECO:0000313" key="3">
    <source>
        <dbReference type="EMBL" id="ARP93079.1"/>
    </source>
</evidence>
<dbReference type="NCBIfam" id="TIGR01382">
    <property type="entry name" value="PfpI"/>
    <property type="match status" value="1"/>
</dbReference>
<evidence type="ECO:0000256" key="1">
    <source>
        <dbReference type="ARBA" id="ARBA00008542"/>
    </source>
</evidence>
<protein>
    <submittedName>
        <fullName evidence="3">Peptidase C56</fullName>
    </submittedName>
</protein>
<dbReference type="PANTHER" id="PTHR42733">
    <property type="entry name" value="DJ-1 PROTEIN"/>
    <property type="match status" value="1"/>
</dbReference>
<dbReference type="Gene3D" id="3.40.50.880">
    <property type="match status" value="1"/>
</dbReference>
<comment type="similarity">
    <text evidence="1">Belongs to the peptidase C56 family.</text>
</comment>
<keyword evidence="4" id="KW-1185">Reference proteome</keyword>